<organism evidence="14 15">
    <name type="scientific">Melipona bicolor</name>
    <dbReference type="NCBI Taxonomy" id="60889"/>
    <lineage>
        <taxon>Eukaryota</taxon>
        <taxon>Metazoa</taxon>
        <taxon>Ecdysozoa</taxon>
        <taxon>Arthropoda</taxon>
        <taxon>Hexapoda</taxon>
        <taxon>Insecta</taxon>
        <taxon>Pterygota</taxon>
        <taxon>Neoptera</taxon>
        <taxon>Endopterygota</taxon>
        <taxon>Hymenoptera</taxon>
        <taxon>Apocrita</taxon>
        <taxon>Aculeata</taxon>
        <taxon>Apoidea</taxon>
        <taxon>Anthophila</taxon>
        <taxon>Apidae</taxon>
        <taxon>Melipona</taxon>
    </lineage>
</organism>
<feature type="domain" description="G-protein coupled receptors family 1 profile" evidence="13">
    <location>
        <begin position="85"/>
        <end position="577"/>
    </location>
</feature>
<dbReference type="InterPro" id="IPR017452">
    <property type="entry name" value="GPCR_Rhodpsn_7TM"/>
</dbReference>
<dbReference type="PROSITE" id="PS50262">
    <property type="entry name" value="G_PROTEIN_RECEP_F1_2"/>
    <property type="match status" value="1"/>
</dbReference>
<dbReference type="SUPFAM" id="SSF81321">
    <property type="entry name" value="Family A G protein-coupled receptor-like"/>
    <property type="match status" value="1"/>
</dbReference>
<dbReference type="Gene3D" id="1.20.1070.10">
    <property type="entry name" value="Rhodopsin 7-helix transmembrane proteins"/>
    <property type="match status" value="2"/>
</dbReference>
<keyword evidence="5 12" id="KW-1133">Transmembrane helix</keyword>
<evidence type="ECO:0000256" key="9">
    <source>
        <dbReference type="ARBA" id="ARBA00023224"/>
    </source>
</evidence>
<evidence type="ECO:0000256" key="5">
    <source>
        <dbReference type="ARBA" id="ARBA00022989"/>
    </source>
</evidence>
<dbReference type="AlphaFoldDB" id="A0AA40G6X0"/>
<comment type="similarity">
    <text evidence="2 10">Belongs to the G-protein coupled receptor 1 family.</text>
</comment>
<evidence type="ECO:0000256" key="6">
    <source>
        <dbReference type="ARBA" id="ARBA00023040"/>
    </source>
</evidence>
<dbReference type="PRINTS" id="PR00237">
    <property type="entry name" value="GPCRRHODOPSN"/>
</dbReference>
<comment type="caution">
    <text evidence="14">The sequence shown here is derived from an EMBL/GenBank/DDBJ whole genome shotgun (WGS) entry which is preliminary data.</text>
</comment>
<keyword evidence="6 10" id="KW-0297">G-protein coupled receptor</keyword>
<keyword evidence="8 10" id="KW-0675">Receptor</keyword>
<dbReference type="Pfam" id="PF00001">
    <property type="entry name" value="7tm_1"/>
    <property type="match status" value="1"/>
</dbReference>
<protein>
    <recommendedName>
        <fullName evidence="13">G-protein coupled receptors family 1 profile domain-containing protein</fullName>
    </recommendedName>
</protein>
<evidence type="ECO:0000256" key="7">
    <source>
        <dbReference type="ARBA" id="ARBA00023136"/>
    </source>
</evidence>
<evidence type="ECO:0000256" key="1">
    <source>
        <dbReference type="ARBA" id="ARBA00004651"/>
    </source>
</evidence>
<dbReference type="InterPro" id="IPR000276">
    <property type="entry name" value="GPCR_Rhodpsn"/>
</dbReference>
<dbReference type="GO" id="GO:0005886">
    <property type="term" value="C:plasma membrane"/>
    <property type="evidence" value="ECO:0007669"/>
    <property type="project" value="UniProtKB-SubCell"/>
</dbReference>
<feature type="transmembrane region" description="Helical" evidence="12">
    <location>
        <begin position="184"/>
        <end position="205"/>
    </location>
</feature>
<accession>A0AA40G6X0</accession>
<evidence type="ECO:0000256" key="8">
    <source>
        <dbReference type="ARBA" id="ARBA00023170"/>
    </source>
</evidence>
<evidence type="ECO:0000313" key="14">
    <source>
        <dbReference type="EMBL" id="KAK1132200.1"/>
    </source>
</evidence>
<keyword evidence="4 10" id="KW-0812">Transmembrane</keyword>
<reference evidence="14" key="1">
    <citation type="submission" date="2021-10" db="EMBL/GenBank/DDBJ databases">
        <title>Melipona bicolor Genome sequencing and assembly.</title>
        <authorList>
            <person name="Araujo N.S."/>
            <person name="Arias M.C."/>
        </authorList>
    </citation>
    <scope>NUCLEOTIDE SEQUENCE</scope>
    <source>
        <strain evidence="14">USP_2M_L1-L4_2017</strain>
        <tissue evidence="14">Whole body</tissue>
    </source>
</reference>
<name>A0AA40G6X0_9HYME</name>
<evidence type="ECO:0000259" key="13">
    <source>
        <dbReference type="PROSITE" id="PS50262"/>
    </source>
</evidence>
<comment type="subcellular location">
    <subcellularLocation>
        <location evidence="1">Cell membrane</location>
        <topology evidence="1">Multi-pass membrane protein</topology>
    </subcellularLocation>
</comment>
<feature type="region of interest" description="Disordered" evidence="11">
    <location>
        <begin position="471"/>
        <end position="495"/>
    </location>
</feature>
<evidence type="ECO:0000256" key="3">
    <source>
        <dbReference type="ARBA" id="ARBA00022475"/>
    </source>
</evidence>
<feature type="transmembrane region" description="Helical" evidence="12">
    <location>
        <begin position="106"/>
        <end position="126"/>
    </location>
</feature>
<evidence type="ECO:0000256" key="11">
    <source>
        <dbReference type="SAM" id="MobiDB-lite"/>
    </source>
</evidence>
<evidence type="ECO:0000256" key="10">
    <source>
        <dbReference type="RuleBase" id="RU000688"/>
    </source>
</evidence>
<keyword evidence="7 12" id="KW-0472">Membrane</keyword>
<sequence length="605" mass="68903">MNKYSRRDQATSFYAPVQNDTCLPCCPQMEYWMASNETGHNGTEETIQEVLRNPGSAVLFVGYPRWLLHFAAGCCILFMLIGIPGNLFTIIALFRSRKLRNATAIFIMNLSLSDLMFCCFNLPLATSTFWHGSWKHGPHLCRLFPLLRYGLVAVSLFTILAITFNRYVMIGHPRFYPRLYKSKYIAPMVLSTWMFGFGVLIITWFENWGRFGLDVAIGSCSILPDVNGRSPKEFLFVFAFLTPCIAIVVCYARIFYIVRKTASKSRNRNITASMGAIEINNEGQSTSFRIQEEELSAMGSNCASSVLCGNFSSKRTIPSPNRLNCSSTPSRSAMEEFLSEQLSWEQNSAKSEEENDEKDDEEKIYRKRNQEQKCKKNHRNETDPGDLPIKKIVETCDKAIPNLEIKIDDIPYVDDMDAVETALTNNQIKIKEPGEKTSANARNKLERMASRASFIIESALWVQRLNSKVSMGSDRFDSSRSNTPDRSTNNKKKPTMLRRESRFINIRKLANIDGPPRMSNKDKKLLKMILVIFSSFLVCYLPITITKTFKNVIDWRGLNIASYILIYLTTCINPVVYVVMSSEYRSAYKNVLLCRNDSGVKNGKN</sequence>
<dbReference type="Proteomes" id="UP001177670">
    <property type="component" value="Unassembled WGS sequence"/>
</dbReference>
<feature type="transmembrane region" description="Helical" evidence="12">
    <location>
        <begin position="525"/>
        <end position="545"/>
    </location>
</feature>
<dbReference type="GO" id="GO:0004930">
    <property type="term" value="F:G protein-coupled receptor activity"/>
    <property type="evidence" value="ECO:0007669"/>
    <property type="project" value="UniProtKB-KW"/>
</dbReference>
<evidence type="ECO:0000313" key="15">
    <source>
        <dbReference type="Proteomes" id="UP001177670"/>
    </source>
</evidence>
<keyword evidence="9 10" id="KW-0807">Transducer</keyword>
<feature type="transmembrane region" description="Helical" evidence="12">
    <location>
        <begin position="66"/>
        <end position="94"/>
    </location>
</feature>
<dbReference type="PANTHER" id="PTHR24228">
    <property type="entry name" value="B2 BRADYKININ RECEPTOR/ANGIOTENSIN II RECEPTOR"/>
    <property type="match status" value="1"/>
</dbReference>
<dbReference type="SMART" id="SM01381">
    <property type="entry name" value="7TM_GPCR_Srsx"/>
    <property type="match status" value="1"/>
</dbReference>
<feature type="transmembrane region" description="Helical" evidence="12">
    <location>
        <begin position="146"/>
        <end position="164"/>
    </location>
</feature>
<gene>
    <name evidence="14" type="ORF">K0M31_016322</name>
</gene>
<dbReference type="PANTHER" id="PTHR24228:SF74">
    <property type="entry name" value="G-PROTEIN COUPLED RECEPTORS FAMILY 1 PROFILE DOMAIN-CONTAINING PROTEIN"/>
    <property type="match status" value="1"/>
</dbReference>
<feature type="region of interest" description="Disordered" evidence="11">
    <location>
        <begin position="343"/>
        <end position="386"/>
    </location>
</feature>
<dbReference type="PROSITE" id="PS00237">
    <property type="entry name" value="G_PROTEIN_RECEP_F1_1"/>
    <property type="match status" value="1"/>
</dbReference>
<keyword evidence="15" id="KW-1185">Reference proteome</keyword>
<dbReference type="CDD" id="cd15210">
    <property type="entry name" value="7tmA_GPR84-like"/>
    <property type="match status" value="1"/>
</dbReference>
<proteinExistence type="inferred from homology"/>
<keyword evidence="3" id="KW-1003">Cell membrane</keyword>
<evidence type="ECO:0000256" key="2">
    <source>
        <dbReference type="ARBA" id="ARBA00010663"/>
    </source>
</evidence>
<feature type="compositionally biased region" description="Basic and acidic residues" evidence="11">
    <location>
        <begin position="361"/>
        <end position="386"/>
    </location>
</feature>
<evidence type="ECO:0000256" key="4">
    <source>
        <dbReference type="ARBA" id="ARBA00022692"/>
    </source>
</evidence>
<dbReference type="EMBL" id="JAHYIQ010000005">
    <property type="protein sequence ID" value="KAK1132200.1"/>
    <property type="molecule type" value="Genomic_DNA"/>
</dbReference>
<feature type="transmembrane region" description="Helical" evidence="12">
    <location>
        <begin position="560"/>
        <end position="580"/>
    </location>
</feature>
<feature type="transmembrane region" description="Helical" evidence="12">
    <location>
        <begin position="234"/>
        <end position="258"/>
    </location>
</feature>
<evidence type="ECO:0000256" key="12">
    <source>
        <dbReference type="SAM" id="Phobius"/>
    </source>
</evidence>